<dbReference type="Proteomes" id="UP000825701">
    <property type="component" value="Chromosome"/>
</dbReference>
<dbReference type="RefSeq" id="WP_261403729.1">
    <property type="nucleotide sequence ID" value="NZ_CP081869.1"/>
</dbReference>
<evidence type="ECO:0000313" key="2">
    <source>
        <dbReference type="Proteomes" id="UP000825701"/>
    </source>
</evidence>
<sequence>MAAGLFGEPALACNPESLTFLHHSVHGSDGVAPNGSAWLTPVTRRLLLEILQHDGFATLEALIAAIPVHPRPLSAVVALIDEGLASFVSGQDFSPDAHVVLRSFEP</sequence>
<name>A0A9E6UN00_9HYPH</name>
<dbReference type="AlphaFoldDB" id="A0A9E6UN00"/>
<evidence type="ECO:0000313" key="1">
    <source>
        <dbReference type="EMBL" id="QZO00526.1"/>
    </source>
</evidence>
<keyword evidence="2" id="KW-1185">Reference proteome</keyword>
<reference evidence="1" key="1">
    <citation type="submission" date="2021-08" db="EMBL/GenBank/DDBJ databases">
        <authorList>
            <person name="Zhang H."/>
            <person name="Xu M."/>
            <person name="Yu Z."/>
            <person name="Yang L."/>
            <person name="Cai Y."/>
        </authorList>
    </citation>
    <scope>NUCLEOTIDE SEQUENCE</scope>
    <source>
        <strain evidence="1">CHL1</strain>
    </source>
</reference>
<accession>A0A9E6UN00</accession>
<protein>
    <submittedName>
        <fullName evidence="1">Uncharacterized protein</fullName>
    </submittedName>
</protein>
<dbReference type="KEGG" id="cmet:K6K41_01990"/>
<organism evidence="1 2">
    <name type="scientific">Chenggangzhangella methanolivorans</name>
    <dbReference type="NCBI Taxonomy" id="1437009"/>
    <lineage>
        <taxon>Bacteria</taxon>
        <taxon>Pseudomonadati</taxon>
        <taxon>Pseudomonadota</taxon>
        <taxon>Alphaproteobacteria</taxon>
        <taxon>Hyphomicrobiales</taxon>
        <taxon>Methylopilaceae</taxon>
        <taxon>Chenggangzhangella</taxon>
    </lineage>
</organism>
<gene>
    <name evidence="1" type="ORF">K6K41_01990</name>
</gene>
<proteinExistence type="predicted"/>
<dbReference type="EMBL" id="CP081869">
    <property type="protein sequence ID" value="QZO00526.1"/>
    <property type="molecule type" value="Genomic_DNA"/>
</dbReference>